<dbReference type="Pfam" id="PF00023">
    <property type="entry name" value="Ank"/>
    <property type="match status" value="1"/>
</dbReference>
<dbReference type="InterPro" id="IPR056884">
    <property type="entry name" value="NPHP3-like_N"/>
</dbReference>
<dbReference type="Pfam" id="PF22939">
    <property type="entry name" value="WHD_GPIID"/>
    <property type="match status" value="1"/>
</dbReference>
<dbReference type="PROSITE" id="PS50297">
    <property type="entry name" value="ANK_REP_REGION"/>
    <property type="match status" value="11"/>
</dbReference>
<feature type="domain" description="Nephrocystin 3-like N-terminal" evidence="8">
    <location>
        <begin position="279"/>
        <end position="444"/>
    </location>
</feature>
<evidence type="ECO:0000259" key="7">
    <source>
        <dbReference type="Pfam" id="PF24809"/>
    </source>
</evidence>
<dbReference type="Pfam" id="PF24809">
    <property type="entry name" value="DUF7708"/>
    <property type="match status" value="1"/>
</dbReference>
<comment type="caution">
    <text evidence="9">The sequence shown here is derived from an EMBL/GenBank/DDBJ whole genome shotgun (WGS) entry which is preliminary data.</text>
</comment>
<keyword evidence="10" id="KW-1185">Reference proteome</keyword>
<dbReference type="PANTHER" id="PTHR24198:SF165">
    <property type="entry name" value="ANKYRIN REPEAT-CONTAINING PROTEIN-RELATED"/>
    <property type="match status" value="1"/>
</dbReference>
<dbReference type="InterPro" id="IPR027417">
    <property type="entry name" value="P-loop_NTPase"/>
</dbReference>
<feature type="repeat" description="ANK" evidence="3">
    <location>
        <begin position="1411"/>
        <end position="1442"/>
    </location>
</feature>
<dbReference type="PANTHER" id="PTHR24198">
    <property type="entry name" value="ANKYRIN REPEAT AND PROTEIN KINASE DOMAIN-CONTAINING PROTEIN"/>
    <property type="match status" value="1"/>
</dbReference>
<evidence type="ECO:0000256" key="5">
    <source>
        <dbReference type="SAM" id="MobiDB-lite"/>
    </source>
</evidence>
<feature type="domain" description="DUF7708" evidence="7">
    <location>
        <begin position="69"/>
        <end position="219"/>
    </location>
</feature>
<feature type="repeat" description="ANK" evidence="3">
    <location>
        <begin position="1830"/>
        <end position="1864"/>
    </location>
</feature>
<feature type="region of interest" description="Disordered" evidence="5">
    <location>
        <begin position="2023"/>
        <end position="2048"/>
    </location>
</feature>
<evidence type="ECO:0000256" key="1">
    <source>
        <dbReference type="ARBA" id="ARBA00022737"/>
    </source>
</evidence>
<dbReference type="EMBL" id="JAULSR010000001">
    <property type="protein sequence ID" value="KAK0636779.1"/>
    <property type="molecule type" value="Genomic_DNA"/>
</dbReference>
<dbReference type="SUPFAM" id="SSF48403">
    <property type="entry name" value="Ankyrin repeat"/>
    <property type="match status" value="3"/>
</dbReference>
<feature type="repeat" description="ANK" evidence="3">
    <location>
        <begin position="1865"/>
        <end position="1897"/>
    </location>
</feature>
<dbReference type="Pfam" id="PF12796">
    <property type="entry name" value="Ank_2"/>
    <property type="match status" value="7"/>
</dbReference>
<protein>
    <submittedName>
        <fullName evidence="9">Ankyrin repeat-containing domain protein</fullName>
    </submittedName>
</protein>
<dbReference type="InterPro" id="IPR036770">
    <property type="entry name" value="Ankyrin_rpt-contain_sf"/>
</dbReference>
<dbReference type="InterPro" id="IPR054471">
    <property type="entry name" value="GPIID_WHD"/>
</dbReference>
<feature type="repeat" description="ANK" evidence="3">
    <location>
        <begin position="1022"/>
        <end position="1054"/>
    </location>
</feature>
<feature type="repeat" description="ANK" evidence="3">
    <location>
        <begin position="1800"/>
        <end position="1829"/>
    </location>
</feature>
<feature type="repeat" description="ANK" evidence="3">
    <location>
        <begin position="1344"/>
        <end position="1373"/>
    </location>
</feature>
<feature type="repeat" description="ANK" evidence="3">
    <location>
        <begin position="1374"/>
        <end position="1406"/>
    </location>
</feature>
<evidence type="ECO:0000256" key="3">
    <source>
        <dbReference type="PROSITE-ProRule" id="PRU00023"/>
    </source>
</evidence>
<feature type="coiled-coil region" evidence="4">
    <location>
        <begin position="200"/>
        <end position="227"/>
    </location>
</feature>
<feature type="repeat" description="ANK" evidence="3">
    <location>
        <begin position="1158"/>
        <end position="1190"/>
    </location>
</feature>
<feature type="repeat" description="ANK" evidence="3">
    <location>
        <begin position="857"/>
        <end position="883"/>
    </location>
</feature>
<feature type="repeat" description="ANK" evidence="3">
    <location>
        <begin position="1591"/>
        <end position="1625"/>
    </location>
</feature>
<dbReference type="Gene3D" id="3.40.50.300">
    <property type="entry name" value="P-loop containing nucleotide triphosphate hydrolases"/>
    <property type="match status" value="1"/>
</dbReference>
<gene>
    <name evidence="9" type="ORF">B0T17DRAFT_552297</name>
</gene>
<feature type="repeat" description="ANK" evidence="3">
    <location>
        <begin position="989"/>
        <end position="1021"/>
    </location>
</feature>
<organism evidence="9 10">
    <name type="scientific">Bombardia bombarda</name>
    <dbReference type="NCBI Taxonomy" id="252184"/>
    <lineage>
        <taxon>Eukaryota</taxon>
        <taxon>Fungi</taxon>
        <taxon>Dikarya</taxon>
        <taxon>Ascomycota</taxon>
        <taxon>Pezizomycotina</taxon>
        <taxon>Sordariomycetes</taxon>
        <taxon>Sordariomycetidae</taxon>
        <taxon>Sordariales</taxon>
        <taxon>Lasiosphaeriaceae</taxon>
        <taxon>Bombardia</taxon>
    </lineage>
</organism>
<dbReference type="InterPro" id="IPR056125">
    <property type="entry name" value="DUF7708"/>
</dbReference>
<evidence type="ECO:0000313" key="10">
    <source>
        <dbReference type="Proteomes" id="UP001174934"/>
    </source>
</evidence>
<feature type="region of interest" description="Disordered" evidence="5">
    <location>
        <begin position="1915"/>
        <end position="1946"/>
    </location>
</feature>
<keyword evidence="1" id="KW-0677">Repeat</keyword>
<dbReference type="Proteomes" id="UP001174934">
    <property type="component" value="Unassembled WGS sequence"/>
</dbReference>
<dbReference type="SUPFAM" id="SSF52540">
    <property type="entry name" value="P-loop containing nucleoside triphosphate hydrolases"/>
    <property type="match status" value="1"/>
</dbReference>
<evidence type="ECO:0000259" key="6">
    <source>
        <dbReference type="Pfam" id="PF22939"/>
    </source>
</evidence>
<accession>A0AA39XMI1</accession>
<feature type="domain" description="GPI inositol-deacylase winged helix" evidence="6">
    <location>
        <begin position="563"/>
        <end position="640"/>
    </location>
</feature>
<proteinExistence type="predicted"/>
<feature type="repeat" description="ANK" evidence="3">
    <location>
        <begin position="1764"/>
        <end position="1796"/>
    </location>
</feature>
<dbReference type="InterPro" id="IPR002110">
    <property type="entry name" value="Ankyrin_rpt"/>
</dbReference>
<keyword evidence="4" id="KW-0175">Coiled coil</keyword>
<feature type="repeat" description="ANK" evidence="3">
    <location>
        <begin position="923"/>
        <end position="955"/>
    </location>
</feature>
<sequence length="2070" mass="225440">MQPVPTNSATRLDDECIRNFVQSLSPDEKQLFDATTLAKTLLDQITVAEADHKHTSTWRGIGEAVIPFIAGLEQYGKGLDVFANGSEILCPLWGGIRIVIELAKEFGEYFEKLAGMLEDIGNILGRLPRYPHLYPDNDKLKTTMVEIYRSIFDFCTRARRVFRVGKEKSHGIKRFTNAVSFATALRVLWKPFSVEFGGIKDRIAKSVQVIEAEADVAERELANKERRRDDVRWSTVDKSQRLLAEFIDDEGAAKVNAWLSPVNVGANHKAASSLRHAESGTWFLDGDVFQTWLREDNSFLWLHAIPGAGKTVLASSIINYLQDNVQSKDVGLAYFYCDYKDVQKQQPSKVLGTILAMLAKQNRDVFERIQTFFLDQLKQSPTFTADFDELLNNFSTFLDDHFKSAIIVVDALDESDVGSWDCLTRAFKFLHEQCNSVKIIVTSRNELPIARAFEGLPNTSIEQMDVLSDIRDFISAEISDKIAQRKLKLRDPDLERVIRESLVEGSKGMFQWVRCQIEALCKLRNDKAIRAALSNLPRTLQDTYVRILQRVEDEHPDEVETLQKVLCWLVRGIRNLTLEELAEAIAVDPESGDESMDFGAVDTDPEDILELLGGLVTVSTEKVICLAHYSVKEFLVSEDIRKVKPLFWIGTENVESQLAIVCLTYLCYDDFRSPALPDRDEFQSRLTEYKFLQYASQAWALHAQRSEKSGKQDEALVDLTMRLFQSRSDKRGNYNSWEEVSHRLKFNAHSGGLLAQHRPLPLLCAAWFGLTEASQQLLAEDHEGSEDLTAPFMAAVSNGHAGVVEAFLKHQKANERDDGTQQLDLGEALYNASFSGHVTVMQHLLACGIDVDARKGKDRNALQAASLQGRTEAVQLLLSHGANHGIPCKRFGTPLAVAAEKGHEKTVKILLEAGANPNGRGGYYSSPLISAIVGRNITIIRQLIEEGADVNARGGRHMYPLAAAASLGMDDLVQELCDCGARVNDEDDKGSDALYAACLAGHLSTVELLLKLGADVNAKGGKHRNALGAASSEGHLDIVNHLIEAGADVHFFDDHYGNALQVAAFRGHAEIVRALVVAGSDPSNDGGDKGPALVCAASCGQDEVIETLFEITGSSELPDHHVTAALVMAAFCGHESTIRLLAPKGDLNSVSNTSSPNNNRTPLEAAASKGYLHLVKLLLELGATTTAIDEGRYAGALNASIDTDSRSLEVVQALLDAGADVDEICSCHESALLHAIRRGDIDVVKILVNRGANVNLKHETLNIPIQLSAIHEDTAILDLLLEHGGDINAVMELTIDMSEAEDIEKGPVTALQTAAWHGHENVVRKLVGLGAKLSIQADNIPFISPLQVAAYRGHLSTVSALIELGSDVNETGGHCGSALQGATQKGHLEVARTLIEAGANANVLNVGCHGSPLMAACWYSETEEDMLRLLVEHGADVNAKLGSGIAVPYPLHVLACNEDSELALLKLLLDLGADPNAVGGRNGTALQAAAISMDYDKLIELLERGADPNLTGGQFNTALQVAYGDGAIYLISGLYQHGAVNTLLGGEGGCVMGTALGGLASEDDHPGSCRTLVYQLIDRYEFDVNTKYGPYGTTALQQWVVYRNYDEYTLRYLLDAGAEVNVVGGYYGSPLSAAAYMGQEERVTDFLERGADVKRGNSRYPNAAFGAAWGNETKALKLLLKAGVDVVTPVSPLLGTTLQVAAWRGNLALVRTLVRAGAPVNTPPCGPYGSPLQAAMLGRVENGKKDIIRYLINRGADVSARGGKFGSVLHAAVLHCDIDIVDMLLQKGLDPNEKGAIYGTPLQAAAARGDLDVVLVLLQHGADVNATGGKYHTALQAACIYWHDDFPIVKLLIERGADVNKTGGFYRTALQAAACRLNEEAVRYLLEQGAEWSLVDRKIARYPGLLDAADEMLEKAKGPPSEDDDGSSWEDEEDDEEVSESEEEDDKIKMNVESIPGVQKPWKPWSRWDAVRDSNLHLLRKLSLKSEVDAIVGKNGNKEGISTYGLAERAKSFPAVEKNGVGALSRTSSAKTVTGDGAGDGVQSEETEVGRVWDDSLGWMMLDNSDLEDN</sequence>
<name>A0AA39XMI1_9PEZI</name>
<dbReference type="PRINTS" id="PR01415">
    <property type="entry name" value="ANKYRIN"/>
</dbReference>
<feature type="repeat" description="ANK" evidence="3">
    <location>
        <begin position="890"/>
        <end position="922"/>
    </location>
</feature>
<evidence type="ECO:0000313" key="9">
    <source>
        <dbReference type="EMBL" id="KAK0636779.1"/>
    </source>
</evidence>
<dbReference type="Pfam" id="PF24883">
    <property type="entry name" value="NPHP3_N"/>
    <property type="match status" value="1"/>
</dbReference>
<feature type="repeat" description="ANK" evidence="3">
    <location>
        <begin position="1450"/>
        <end position="1480"/>
    </location>
</feature>
<feature type="repeat" description="ANK" evidence="3">
    <location>
        <begin position="1227"/>
        <end position="1259"/>
    </location>
</feature>
<dbReference type="PROSITE" id="PS50088">
    <property type="entry name" value="ANK_REPEAT"/>
    <property type="match status" value="16"/>
</dbReference>
<feature type="compositionally biased region" description="Acidic residues" evidence="5">
    <location>
        <begin position="1921"/>
        <end position="1945"/>
    </location>
</feature>
<dbReference type="Gene3D" id="1.25.40.20">
    <property type="entry name" value="Ankyrin repeat-containing domain"/>
    <property type="match status" value="7"/>
</dbReference>
<evidence type="ECO:0000256" key="2">
    <source>
        <dbReference type="ARBA" id="ARBA00023043"/>
    </source>
</evidence>
<evidence type="ECO:0000256" key="4">
    <source>
        <dbReference type="SAM" id="Coils"/>
    </source>
</evidence>
<keyword evidence="2 3" id="KW-0040">ANK repeat</keyword>
<dbReference type="SMART" id="SM00248">
    <property type="entry name" value="ANK"/>
    <property type="match status" value="31"/>
</dbReference>
<reference evidence="9" key="1">
    <citation type="submission" date="2023-06" db="EMBL/GenBank/DDBJ databases">
        <title>Genome-scale phylogeny and comparative genomics of the fungal order Sordariales.</title>
        <authorList>
            <consortium name="Lawrence Berkeley National Laboratory"/>
            <person name="Hensen N."/>
            <person name="Bonometti L."/>
            <person name="Westerberg I."/>
            <person name="Brannstrom I.O."/>
            <person name="Guillou S."/>
            <person name="Cros-Aarteil S."/>
            <person name="Calhoun S."/>
            <person name="Haridas S."/>
            <person name="Kuo A."/>
            <person name="Mondo S."/>
            <person name="Pangilinan J."/>
            <person name="Riley R."/>
            <person name="LaButti K."/>
            <person name="Andreopoulos B."/>
            <person name="Lipzen A."/>
            <person name="Chen C."/>
            <person name="Yanf M."/>
            <person name="Daum C."/>
            <person name="Ng V."/>
            <person name="Clum A."/>
            <person name="Steindorff A."/>
            <person name="Ohm R."/>
            <person name="Martin F."/>
            <person name="Silar P."/>
            <person name="Natvig D."/>
            <person name="Lalanne C."/>
            <person name="Gautier V."/>
            <person name="Ament-velasquez S.L."/>
            <person name="Kruys A."/>
            <person name="Hutchinson M.I."/>
            <person name="Powell A.J."/>
            <person name="Barry K."/>
            <person name="Miller A.N."/>
            <person name="Grigoriev I.V."/>
            <person name="Debuchy R."/>
            <person name="Gladieux P."/>
            <person name="Thoren M.H."/>
            <person name="Johannesson H."/>
        </authorList>
    </citation>
    <scope>NUCLEOTIDE SEQUENCE</scope>
    <source>
        <strain evidence="9">SMH3391-2</strain>
    </source>
</reference>
<evidence type="ECO:0000259" key="8">
    <source>
        <dbReference type="Pfam" id="PF24883"/>
    </source>
</evidence>